<keyword evidence="2" id="KW-1185">Reference proteome</keyword>
<comment type="caution">
    <text evidence="1">The sequence shown here is derived from an EMBL/GenBank/DDBJ whole genome shotgun (WGS) entry which is preliminary data.</text>
</comment>
<accession>A0ABP0RGF9</accession>
<dbReference type="Proteomes" id="UP001642484">
    <property type="component" value="Unassembled WGS sequence"/>
</dbReference>
<evidence type="ECO:0000313" key="2">
    <source>
        <dbReference type="Proteomes" id="UP001642484"/>
    </source>
</evidence>
<dbReference type="EMBL" id="CAXAMN010025805">
    <property type="protein sequence ID" value="CAK9098261.1"/>
    <property type="molecule type" value="Genomic_DNA"/>
</dbReference>
<organism evidence="1 2">
    <name type="scientific">Durusdinium trenchii</name>
    <dbReference type="NCBI Taxonomy" id="1381693"/>
    <lineage>
        <taxon>Eukaryota</taxon>
        <taxon>Sar</taxon>
        <taxon>Alveolata</taxon>
        <taxon>Dinophyceae</taxon>
        <taxon>Suessiales</taxon>
        <taxon>Symbiodiniaceae</taxon>
        <taxon>Durusdinium</taxon>
    </lineage>
</organism>
<protein>
    <submittedName>
        <fullName evidence="1">Uncharacterized protein</fullName>
    </submittedName>
</protein>
<gene>
    <name evidence="1" type="ORF">CCMP2556_LOCUS46570</name>
</gene>
<name>A0ABP0RGF9_9DINO</name>
<sequence length="99" mass="11338">MRQCAMNGSTQLRKRYMPQAVNQLLRYMSQSAMNCLTFETRNGPHSALNSSKHQVQTYPPNAMEGTGKWELQNVSKIKVDGIHLQRTKGPKAWLYLQTL</sequence>
<evidence type="ECO:0000313" key="1">
    <source>
        <dbReference type="EMBL" id="CAK9098261.1"/>
    </source>
</evidence>
<proteinExistence type="predicted"/>
<reference evidence="1 2" key="1">
    <citation type="submission" date="2024-02" db="EMBL/GenBank/DDBJ databases">
        <authorList>
            <person name="Chen Y."/>
            <person name="Shah S."/>
            <person name="Dougan E. K."/>
            <person name="Thang M."/>
            <person name="Chan C."/>
        </authorList>
    </citation>
    <scope>NUCLEOTIDE SEQUENCE [LARGE SCALE GENOMIC DNA]</scope>
</reference>